<reference evidence="1" key="1">
    <citation type="submission" date="2018-06" db="EMBL/GenBank/DDBJ databases">
        <authorList>
            <person name="Zhirakovskaya E."/>
        </authorList>
    </citation>
    <scope>NUCLEOTIDE SEQUENCE</scope>
</reference>
<sequence length="137" mass="15971">MKVSELDQEQRTKLTRHLMNSLDEWGLSNEQCWVLLDLPGKKSGKDLRRYRDNTPFPDHKEVNIRIAHLHGIIEALRTTFPRNQNMGPQWMRKPNRRFQKRSPLATIVEGGIGGVISVRMHLDCTYAWAVTDEESVY</sequence>
<evidence type="ECO:0000313" key="1">
    <source>
        <dbReference type="EMBL" id="VAW72001.1"/>
    </source>
</evidence>
<name>A0A3B0XWT2_9ZZZZ</name>
<accession>A0A3B0XWT2</accession>
<gene>
    <name evidence="1" type="ORF">MNBD_GAMMA12-3002</name>
</gene>
<dbReference type="AlphaFoldDB" id="A0A3B0XWT2"/>
<evidence type="ECO:0008006" key="2">
    <source>
        <dbReference type="Google" id="ProtNLM"/>
    </source>
</evidence>
<organism evidence="1">
    <name type="scientific">hydrothermal vent metagenome</name>
    <dbReference type="NCBI Taxonomy" id="652676"/>
    <lineage>
        <taxon>unclassified sequences</taxon>
        <taxon>metagenomes</taxon>
        <taxon>ecological metagenomes</taxon>
    </lineage>
</organism>
<proteinExistence type="predicted"/>
<protein>
    <recommendedName>
        <fullName evidence="2">Antitoxin Xre/MbcA/ParS-like toxin-binding domain-containing protein</fullName>
    </recommendedName>
</protein>
<dbReference type="EMBL" id="UOFL01000034">
    <property type="protein sequence ID" value="VAW72001.1"/>
    <property type="molecule type" value="Genomic_DNA"/>
</dbReference>